<dbReference type="Pfam" id="PF07729">
    <property type="entry name" value="FCD"/>
    <property type="match status" value="1"/>
</dbReference>
<dbReference type="InterPro" id="IPR011711">
    <property type="entry name" value="GntR_C"/>
</dbReference>
<accession>A0A1L6JFR5</accession>
<dbReference type="PANTHER" id="PTHR43537">
    <property type="entry name" value="TRANSCRIPTIONAL REGULATOR, GNTR FAMILY"/>
    <property type="match status" value="1"/>
</dbReference>
<keyword evidence="2" id="KW-0238">DNA-binding</keyword>
<dbReference type="InterPro" id="IPR008920">
    <property type="entry name" value="TF_FadR/GntR_C"/>
</dbReference>
<reference evidence="10" key="4">
    <citation type="submission" date="2018-07" db="EMBL/GenBank/DDBJ databases">
        <title>Genomic and Epidemiologic Investigation of an Indolent Hospital Outbreak.</title>
        <authorList>
            <person name="Johnson R.C."/>
            <person name="Deming C."/>
            <person name="Conlan S."/>
            <person name="Zellmer C.J."/>
            <person name="Michelin A.V."/>
            <person name="Lee-Lin S.-Q."/>
            <person name="Thomas P.J."/>
            <person name="Park M."/>
            <person name="Weingarten R.A."/>
            <person name="Less J."/>
            <person name="Dekker J.P."/>
            <person name="Frank K.M."/>
            <person name="Musser K.A."/>
            <person name="Mcquiston J.R."/>
            <person name="Henderson D.K."/>
            <person name="Lau A.F."/>
            <person name="Palmore T.N."/>
            <person name="Segre J.A."/>
        </authorList>
    </citation>
    <scope>NUCLEOTIDE SEQUENCE [LARGE SCALE GENOMIC DNA]</scope>
    <source>
        <strain evidence="10">SK-CDC1_0717</strain>
    </source>
</reference>
<dbReference type="EMBL" id="CP018820">
    <property type="protein sequence ID" value="APR54745.1"/>
    <property type="molecule type" value="Genomic_DNA"/>
</dbReference>
<dbReference type="STRING" id="93064.BRX40_01395"/>
<dbReference type="GO" id="GO:0003677">
    <property type="term" value="F:DNA binding"/>
    <property type="evidence" value="ECO:0007669"/>
    <property type="project" value="UniProtKB-KW"/>
</dbReference>
<evidence type="ECO:0000313" key="6">
    <source>
        <dbReference type="EMBL" id="RSU99348.1"/>
    </source>
</evidence>
<reference evidence="6 9" key="3">
    <citation type="submission" date="2018-07" db="EMBL/GenBank/DDBJ databases">
        <title>Genomic and Epidemiologic Investigation of an Indolent Hospital Outbreak.</title>
        <authorList>
            <person name="Johnson R.C."/>
            <person name="Deming C."/>
            <person name="Conlan S."/>
            <person name="Zellmer C.J."/>
            <person name="Michelin A.V."/>
            <person name="Lee-Lin S."/>
            <person name="Thomas P.J."/>
            <person name="Park M."/>
            <person name="Weingarten R.A."/>
            <person name="Less J."/>
            <person name="Dekker J.P."/>
            <person name="Frank K.M."/>
            <person name="Musser K.A."/>
            <person name="Mcquiston J.R."/>
            <person name="Henderson D.K."/>
            <person name="Lau A.F."/>
            <person name="Palmore T.N."/>
            <person name="Segre J.A."/>
        </authorList>
    </citation>
    <scope>NUCLEOTIDE SEQUENCE [LARGE SCALE GENOMIC DNA]</scope>
    <source>
        <strain evidence="7">SK-CDC1_0717</strain>
        <strain evidence="6 9">SK-NIH.Env10_0317</strain>
    </source>
</reference>
<evidence type="ECO:0000313" key="5">
    <source>
        <dbReference type="EMBL" id="APR54745.1"/>
    </source>
</evidence>
<dbReference type="GO" id="GO:0003700">
    <property type="term" value="F:DNA-binding transcription factor activity"/>
    <property type="evidence" value="ECO:0007669"/>
    <property type="project" value="InterPro"/>
</dbReference>
<evidence type="ECO:0000313" key="9">
    <source>
        <dbReference type="Proteomes" id="UP000286681"/>
    </source>
</evidence>
<reference evidence="5" key="1">
    <citation type="submission" date="2016-12" db="EMBL/GenBank/DDBJ databases">
        <title>Whole genome sequencing of Sphingomonas koreensis.</title>
        <authorList>
            <person name="Conlan S."/>
            <person name="Thomas P.J."/>
            <person name="Mullikin J."/>
            <person name="Palmore T.N."/>
            <person name="Frank K.M."/>
            <person name="Segre J.A."/>
        </authorList>
    </citation>
    <scope>NUCLEOTIDE SEQUENCE</scope>
    <source>
        <strain evidence="5">ABOJV</strain>
    </source>
</reference>
<evidence type="ECO:0000313" key="10">
    <source>
        <dbReference type="Proteomes" id="UP000287746"/>
    </source>
</evidence>
<dbReference type="EMBL" id="QQWO01000023">
    <property type="protein sequence ID" value="RSU99348.1"/>
    <property type="molecule type" value="Genomic_DNA"/>
</dbReference>
<dbReference type="Proteomes" id="UP000286681">
    <property type="component" value="Unassembled WGS sequence"/>
</dbReference>
<keyword evidence="8" id="KW-1185">Reference proteome</keyword>
<dbReference type="SUPFAM" id="SSF46785">
    <property type="entry name" value="Winged helix' DNA-binding domain"/>
    <property type="match status" value="1"/>
</dbReference>
<gene>
    <name evidence="5" type="ORF">BRX40_01395</name>
    <name evidence="6" type="ORF">CA257_20000</name>
    <name evidence="7" type="ORF">DAH66_21705</name>
</gene>
<dbReference type="Pfam" id="PF00392">
    <property type="entry name" value="GntR"/>
    <property type="match status" value="1"/>
</dbReference>
<protein>
    <submittedName>
        <fullName evidence="6">FadR family transcriptional regulator</fullName>
    </submittedName>
    <submittedName>
        <fullName evidence="5">GntR family transcriptional regulator</fullName>
    </submittedName>
</protein>
<evidence type="ECO:0000313" key="7">
    <source>
        <dbReference type="EMBL" id="RSY76386.1"/>
    </source>
</evidence>
<feature type="domain" description="HTH gntR-type" evidence="4">
    <location>
        <begin position="2"/>
        <end position="70"/>
    </location>
</feature>
<evidence type="ECO:0000313" key="8">
    <source>
        <dbReference type="Proteomes" id="UP000185161"/>
    </source>
</evidence>
<evidence type="ECO:0000259" key="4">
    <source>
        <dbReference type="PROSITE" id="PS50949"/>
    </source>
</evidence>
<dbReference type="Proteomes" id="UP000287746">
    <property type="component" value="Unassembled WGS sequence"/>
</dbReference>
<dbReference type="CDD" id="cd07377">
    <property type="entry name" value="WHTH_GntR"/>
    <property type="match status" value="1"/>
</dbReference>
<sequence>MRSSHDQVAQALGNEILSGVIAPGAKLPQEAEILARFGISRTVLREVFKTLTAKGLIVSKTRVGTTVLDSSHWNYFDADILAWKVSQGFDMAFLRDLAEIRVAIESAAARAAAERRTDEDLAEMRRHLAGMRDATDSARDFAEADLQFHKAIGRASDNALMRSLSAVIETALMASFRMSSPVNEAEEHQTSVRGHAQIVDAIEAGDGERAARAMRDIIGHGVSRIEKSTAKRRK</sequence>
<dbReference type="Gene3D" id="1.20.120.530">
    <property type="entry name" value="GntR ligand-binding domain-like"/>
    <property type="match status" value="1"/>
</dbReference>
<name>A0A1L6JFR5_9SPHN</name>
<keyword evidence="3" id="KW-0804">Transcription</keyword>
<dbReference type="SMART" id="SM00345">
    <property type="entry name" value="HTH_GNTR"/>
    <property type="match status" value="1"/>
</dbReference>
<organism evidence="5 8">
    <name type="scientific">Sphingomonas koreensis</name>
    <dbReference type="NCBI Taxonomy" id="93064"/>
    <lineage>
        <taxon>Bacteria</taxon>
        <taxon>Pseudomonadati</taxon>
        <taxon>Pseudomonadota</taxon>
        <taxon>Alphaproteobacteria</taxon>
        <taxon>Sphingomonadales</taxon>
        <taxon>Sphingomonadaceae</taxon>
        <taxon>Sphingomonas</taxon>
    </lineage>
</organism>
<dbReference type="PANTHER" id="PTHR43537:SF44">
    <property type="entry name" value="GNTR FAMILY REGULATORY PROTEIN"/>
    <property type="match status" value="1"/>
</dbReference>
<evidence type="ECO:0000256" key="2">
    <source>
        <dbReference type="ARBA" id="ARBA00023125"/>
    </source>
</evidence>
<reference evidence="8" key="2">
    <citation type="submission" date="2016-12" db="EMBL/GenBank/DDBJ databases">
        <title>Whole genome sequencing of Sphingomonas sp. ABOJV.</title>
        <authorList>
            <person name="Conlan S."/>
            <person name="Thomas P.J."/>
            <person name="Mullikin J."/>
            <person name="Palmore T.N."/>
            <person name="Frank K.M."/>
            <person name="Segre J.A."/>
        </authorList>
    </citation>
    <scope>NUCLEOTIDE SEQUENCE [LARGE SCALE GENOMIC DNA]</scope>
    <source>
        <strain evidence="8">ABOJV</strain>
    </source>
</reference>
<dbReference type="EMBL" id="QQYZ01000039">
    <property type="protein sequence ID" value="RSY76386.1"/>
    <property type="molecule type" value="Genomic_DNA"/>
</dbReference>
<dbReference type="KEGG" id="skr:BRX40_01395"/>
<dbReference type="Proteomes" id="UP000185161">
    <property type="component" value="Chromosome"/>
</dbReference>
<dbReference type="SUPFAM" id="SSF48008">
    <property type="entry name" value="GntR ligand-binding domain-like"/>
    <property type="match status" value="1"/>
</dbReference>
<dbReference type="SMART" id="SM00895">
    <property type="entry name" value="FCD"/>
    <property type="match status" value="1"/>
</dbReference>
<dbReference type="PRINTS" id="PR00035">
    <property type="entry name" value="HTHGNTR"/>
</dbReference>
<dbReference type="AlphaFoldDB" id="A0A1L6JFR5"/>
<dbReference type="PROSITE" id="PS50949">
    <property type="entry name" value="HTH_GNTR"/>
    <property type="match status" value="1"/>
</dbReference>
<dbReference type="InterPro" id="IPR036388">
    <property type="entry name" value="WH-like_DNA-bd_sf"/>
</dbReference>
<evidence type="ECO:0000256" key="1">
    <source>
        <dbReference type="ARBA" id="ARBA00023015"/>
    </source>
</evidence>
<dbReference type="OrthoDB" id="9028214at2"/>
<dbReference type="Gene3D" id="1.10.10.10">
    <property type="entry name" value="Winged helix-like DNA-binding domain superfamily/Winged helix DNA-binding domain"/>
    <property type="match status" value="1"/>
</dbReference>
<keyword evidence="1" id="KW-0805">Transcription regulation</keyword>
<evidence type="ECO:0000256" key="3">
    <source>
        <dbReference type="ARBA" id="ARBA00023163"/>
    </source>
</evidence>
<proteinExistence type="predicted"/>
<dbReference type="InterPro" id="IPR036390">
    <property type="entry name" value="WH_DNA-bd_sf"/>
</dbReference>
<dbReference type="InterPro" id="IPR000524">
    <property type="entry name" value="Tscrpt_reg_HTH_GntR"/>
</dbReference>